<dbReference type="Proteomes" id="UP000022447">
    <property type="component" value="Unassembled WGS sequence"/>
</dbReference>
<name>X7E7H7_9RHOB</name>
<keyword evidence="2" id="KW-1185">Reference proteome</keyword>
<dbReference type="STRING" id="1449350.OCH239_18655"/>
<dbReference type="eggNOG" id="ENOG5033AI1">
    <property type="taxonomic scope" value="Bacteria"/>
</dbReference>
<organism evidence="1 2">
    <name type="scientific">Roseivivax halodurans JCM 10272</name>
    <dbReference type="NCBI Taxonomy" id="1449350"/>
    <lineage>
        <taxon>Bacteria</taxon>
        <taxon>Pseudomonadati</taxon>
        <taxon>Pseudomonadota</taxon>
        <taxon>Alphaproteobacteria</taxon>
        <taxon>Rhodobacterales</taxon>
        <taxon>Roseobacteraceae</taxon>
        <taxon>Roseivivax</taxon>
    </lineage>
</organism>
<dbReference type="EMBL" id="JALZ01000061">
    <property type="protein sequence ID" value="ETX12014.1"/>
    <property type="molecule type" value="Genomic_DNA"/>
</dbReference>
<evidence type="ECO:0000313" key="1">
    <source>
        <dbReference type="EMBL" id="ETX12014.1"/>
    </source>
</evidence>
<dbReference type="OrthoDB" id="7823496at2"/>
<sequence>MTEQIRKLNEEGIRRFGEWLDAGASGAAPVELLSSPETSVPLGESIIAPKKGFADRYEFGAYLDDILRPLEKSGISSDRGLWTGLALHWFDELCPPRKDGVRKLDKSYRYILSDDYRHYYRHLVRSPWQLVRDHGENARFLLTSPRESDRPLSVHGEILEQFGGRQQVLGNRQLIAEASRLYLDPETGRPRKGAAGSGAGSARRFGMVLRQLDLTYDAARMEDGKLLDILPAEFDRWKKEAGVKGGWSSWLGRGRRQRNA</sequence>
<reference evidence="1 2" key="1">
    <citation type="submission" date="2014-01" db="EMBL/GenBank/DDBJ databases">
        <title>Roseivivax halodurans JCM 10272 Genome Sequencing.</title>
        <authorList>
            <person name="Lai Q."/>
            <person name="Li G."/>
            <person name="Shao Z."/>
        </authorList>
    </citation>
    <scope>NUCLEOTIDE SEQUENCE [LARGE SCALE GENOMIC DNA]</scope>
    <source>
        <strain evidence="1 2">JCM 10272</strain>
    </source>
</reference>
<accession>X7E7H7</accession>
<gene>
    <name evidence="1" type="ORF">OCH239_18655</name>
</gene>
<dbReference type="RefSeq" id="WP_037267064.1">
    <property type="nucleotide sequence ID" value="NZ_JALZ01000061.1"/>
</dbReference>
<protein>
    <submittedName>
        <fullName evidence="1">Uncharacterized protein</fullName>
    </submittedName>
</protein>
<proteinExistence type="predicted"/>
<evidence type="ECO:0000313" key="2">
    <source>
        <dbReference type="Proteomes" id="UP000022447"/>
    </source>
</evidence>
<comment type="caution">
    <text evidence="1">The sequence shown here is derived from an EMBL/GenBank/DDBJ whole genome shotgun (WGS) entry which is preliminary data.</text>
</comment>
<dbReference type="AlphaFoldDB" id="X7E7H7"/>